<dbReference type="GO" id="GO:0016020">
    <property type="term" value="C:membrane"/>
    <property type="evidence" value="ECO:0007669"/>
    <property type="project" value="TreeGrafter"/>
</dbReference>
<gene>
    <name evidence="4" type="ORF">COI93_01145</name>
</gene>
<dbReference type="Proteomes" id="UP000242656">
    <property type="component" value="Unassembled WGS sequence"/>
</dbReference>
<keyword evidence="2" id="KW-0732">Signal</keyword>
<name>A0A2B0MNI8_BACCE</name>
<evidence type="ECO:0000313" key="4">
    <source>
        <dbReference type="EMBL" id="PFK47728.1"/>
    </source>
</evidence>
<protein>
    <submittedName>
        <fullName evidence="4">Alpha/beta hydrolase</fullName>
    </submittedName>
</protein>
<dbReference type="Gene3D" id="3.40.50.1820">
    <property type="entry name" value="alpha/beta hydrolase"/>
    <property type="match status" value="1"/>
</dbReference>
<feature type="coiled-coil region" evidence="1">
    <location>
        <begin position="213"/>
        <end position="240"/>
    </location>
</feature>
<dbReference type="SUPFAM" id="SSF53474">
    <property type="entry name" value="alpha/beta-Hydrolases"/>
    <property type="match status" value="1"/>
</dbReference>
<sequence length="314" mass="35977">MFKSKKRIALFIAFIVFIASTLYQAVCVNNDTEVPGKIVEVNHHDMHIFTTGKREDQPTIVMTAGSGTTTPYADFYPLYHKLEKENRIVVYERPGYGYSEQTEKSRDIDTIVNELRSLLIRSGEKPPFILVGHSMGALESIRYAQLYPDEIVGLVFIDGISPEYARNFKMDIGMKASWHTMNIAKNIGILRTLSLFGMMDPVFIDIPNLPKELQELKVSMALKNTNNRNMKEELDSMSKNGKKIIENGNLGSFPVLQFSATNNGYENWEKTQNELSNISSRTEKVIFLSTNHYIHHERANEINEKIKSWMREIQ</sequence>
<accession>A0A2B0MNI8</accession>
<dbReference type="PANTHER" id="PTHR43798">
    <property type="entry name" value="MONOACYLGLYCEROL LIPASE"/>
    <property type="match status" value="1"/>
</dbReference>
<dbReference type="Pfam" id="PF00561">
    <property type="entry name" value="Abhydrolase_1"/>
    <property type="match status" value="1"/>
</dbReference>
<feature type="chain" id="PRO_5013378409" evidence="2">
    <location>
        <begin position="26"/>
        <end position="314"/>
    </location>
</feature>
<feature type="domain" description="AB hydrolase-1" evidence="3">
    <location>
        <begin position="78"/>
        <end position="183"/>
    </location>
</feature>
<keyword evidence="4" id="KW-0378">Hydrolase</keyword>
<dbReference type="InterPro" id="IPR050266">
    <property type="entry name" value="AB_hydrolase_sf"/>
</dbReference>
<evidence type="ECO:0000256" key="2">
    <source>
        <dbReference type="SAM" id="SignalP"/>
    </source>
</evidence>
<dbReference type="PRINTS" id="PR00111">
    <property type="entry name" value="ABHYDROLASE"/>
</dbReference>
<evidence type="ECO:0000256" key="1">
    <source>
        <dbReference type="SAM" id="Coils"/>
    </source>
</evidence>
<dbReference type="RefSeq" id="WP_098489296.1">
    <property type="nucleotide sequence ID" value="NZ_NUWN01000004.1"/>
</dbReference>
<evidence type="ECO:0000313" key="5">
    <source>
        <dbReference type="Proteomes" id="UP000242656"/>
    </source>
</evidence>
<evidence type="ECO:0000259" key="3">
    <source>
        <dbReference type="Pfam" id="PF00561"/>
    </source>
</evidence>
<dbReference type="PANTHER" id="PTHR43798:SF33">
    <property type="entry name" value="HYDROLASE, PUTATIVE (AFU_ORTHOLOGUE AFUA_2G14860)-RELATED"/>
    <property type="match status" value="1"/>
</dbReference>
<feature type="signal peptide" evidence="2">
    <location>
        <begin position="1"/>
        <end position="25"/>
    </location>
</feature>
<dbReference type="AlphaFoldDB" id="A0A2B0MNI8"/>
<dbReference type="InterPro" id="IPR029058">
    <property type="entry name" value="AB_hydrolase_fold"/>
</dbReference>
<reference evidence="4 5" key="1">
    <citation type="submission" date="2017-09" db="EMBL/GenBank/DDBJ databases">
        <title>Large-scale bioinformatics analysis of Bacillus genomes uncovers conserved roles of natural products in bacterial physiology.</title>
        <authorList>
            <consortium name="Agbiome Team Llc"/>
            <person name="Bleich R.M."/>
            <person name="Grubbs K.J."/>
            <person name="Santa Maria K.C."/>
            <person name="Allen S.E."/>
            <person name="Farag S."/>
            <person name="Shank E.A."/>
            <person name="Bowers A."/>
        </authorList>
    </citation>
    <scope>NUCLEOTIDE SEQUENCE [LARGE SCALE GENOMIC DNA]</scope>
    <source>
        <strain evidence="4 5">AFS083043</strain>
    </source>
</reference>
<comment type="caution">
    <text evidence="4">The sequence shown here is derived from an EMBL/GenBank/DDBJ whole genome shotgun (WGS) entry which is preliminary data.</text>
</comment>
<proteinExistence type="predicted"/>
<organism evidence="4 5">
    <name type="scientific">Bacillus cereus</name>
    <dbReference type="NCBI Taxonomy" id="1396"/>
    <lineage>
        <taxon>Bacteria</taxon>
        <taxon>Bacillati</taxon>
        <taxon>Bacillota</taxon>
        <taxon>Bacilli</taxon>
        <taxon>Bacillales</taxon>
        <taxon>Bacillaceae</taxon>
        <taxon>Bacillus</taxon>
        <taxon>Bacillus cereus group</taxon>
    </lineage>
</organism>
<dbReference type="GO" id="GO:0016787">
    <property type="term" value="F:hydrolase activity"/>
    <property type="evidence" value="ECO:0007669"/>
    <property type="project" value="UniProtKB-KW"/>
</dbReference>
<dbReference type="InterPro" id="IPR000073">
    <property type="entry name" value="AB_hydrolase_1"/>
</dbReference>
<keyword evidence="1" id="KW-0175">Coiled coil</keyword>
<dbReference type="EMBL" id="NUWN01000004">
    <property type="protein sequence ID" value="PFK47728.1"/>
    <property type="molecule type" value="Genomic_DNA"/>
</dbReference>